<dbReference type="AlphaFoldDB" id="A0AAW0F9H1"/>
<organism evidence="1 2">
    <name type="scientific">Cerrena zonata</name>
    <dbReference type="NCBI Taxonomy" id="2478898"/>
    <lineage>
        <taxon>Eukaryota</taxon>
        <taxon>Fungi</taxon>
        <taxon>Dikarya</taxon>
        <taxon>Basidiomycota</taxon>
        <taxon>Agaricomycotina</taxon>
        <taxon>Agaricomycetes</taxon>
        <taxon>Polyporales</taxon>
        <taxon>Cerrenaceae</taxon>
        <taxon>Cerrena</taxon>
    </lineage>
</organism>
<sequence length="284" mass="32860">MDWQFWSHIEMFPDARNISRNLVDRLANTLSYGWNDLMTSETSTTPYNADKIAELSRLIDIMKRGTADEHHAIIVARNMATLCKERFYNYHGQPSARLNRDESMSEENIHHPRSLIFLALSPLLFWMPDIYLAELERVWVDDTVNYTPWNKFMNKLIRDWKSSEMPAIVLLVVNAGSLAVQNIYVTETTTDSVSTVAYYASTMFSLTSYVVGQILTRQYHTMVEQEDVTAVAIYLKGKSDLYYGLEYPAFAYSIPAGCFIWRYHPLTLHPSMNTGILTWLFLAY</sequence>
<name>A0AAW0F9H1_9APHY</name>
<keyword evidence="2" id="KW-1185">Reference proteome</keyword>
<proteinExistence type="predicted"/>
<evidence type="ECO:0000313" key="2">
    <source>
        <dbReference type="Proteomes" id="UP001385951"/>
    </source>
</evidence>
<dbReference type="EMBL" id="JASBNA010000104">
    <property type="protein sequence ID" value="KAK7676796.1"/>
    <property type="molecule type" value="Genomic_DNA"/>
</dbReference>
<reference evidence="1 2" key="1">
    <citation type="submission" date="2022-09" db="EMBL/GenBank/DDBJ databases">
        <authorList>
            <person name="Palmer J.M."/>
        </authorList>
    </citation>
    <scope>NUCLEOTIDE SEQUENCE [LARGE SCALE GENOMIC DNA]</scope>
    <source>
        <strain evidence="1 2">DSM 7382</strain>
    </source>
</reference>
<dbReference type="Proteomes" id="UP001385951">
    <property type="component" value="Unassembled WGS sequence"/>
</dbReference>
<gene>
    <name evidence="1" type="ORF">QCA50_020264</name>
</gene>
<protein>
    <submittedName>
        <fullName evidence="1">Uncharacterized protein</fullName>
    </submittedName>
</protein>
<comment type="caution">
    <text evidence="1">The sequence shown here is derived from an EMBL/GenBank/DDBJ whole genome shotgun (WGS) entry which is preliminary data.</text>
</comment>
<accession>A0AAW0F9H1</accession>
<evidence type="ECO:0000313" key="1">
    <source>
        <dbReference type="EMBL" id="KAK7676796.1"/>
    </source>
</evidence>